<evidence type="ECO:0000313" key="1">
    <source>
        <dbReference type="EMBL" id="GFR22451.1"/>
    </source>
</evidence>
<proteinExistence type="predicted"/>
<sequence length="121" mass="13910">MNTLVTTLNNSRTSAEVASVIRGLEEMESKLRTLPFELQEDQSSNLRQLGDVLDEAKFKYAHITKMEIAEQQKILQTQIDAWGLPTKPLESPFQVILSKKKKEEKFPTTTIPILRRLRPMI</sequence>
<dbReference type="EMBL" id="BMAO01018292">
    <property type="protein sequence ID" value="GFR22451.1"/>
    <property type="molecule type" value="Genomic_DNA"/>
</dbReference>
<dbReference type="AlphaFoldDB" id="A0A8X6LTJ9"/>
<comment type="caution">
    <text evidence="1">The sequence shown here is derived from an EMBL/GenBank/DDBJ whole genome shotgun (WGS) entry which is preliminary data.</text>
</comment>
<protein>
    <submittedName>
        <fullName evidence="1">Uncharacterized protein</fullName>
    </submittedName>
</protein>
<accession>A0A8X6LTJ9</accession>
<reference evidence="1" key="1">
    <citation type="submission" date="2020-07" db="EMBL/GenBank/DDBJ databases">
        <title>Multicomponent nature underlies the extraordinary mechanical properties of spider dragline silk.</title>
        <authorList>
            <person name="Kono N."/>
            <person name="Nakamura H."/>
            <person name="Mori M."/>
            <person name="Yoshida Y."/>
            <person name="Ohtoshi R."/>
            <person name="Malay A.D."/>
            <person name="Moran D.A.P."/>
            <person name="Tomita M."/>
            <person name="Numata K."/>
            <person name="Arakawa K."/>
        </authorList>
    </citation>
    <scope>NUCLEOTIDE SEQUENCE</scope>
</reference>
<organism evidence="1 2">
    <name type="scientific">Trichonephila clavata</name>
    <name type="common">Joro spider</name>
    <name type="synonym">Nephila clavata</name>
    <dbReference type="NCBI Taxonomy" id="2740835"/>
    <lineage>
        <taxon>Eukaryota</taxon>
        <taxon>Metazoa</taxon>
        <taxon>Ecdysozoa</taxon>
        <taxon>Arthropoda</taxon>
        <taxon>Chelicerata</taxon>
        <taxon>Arachnida</taxon>
        <taxon>Araneae</taxon>
        <taxon>Araneomorphae</taxon>
        <taxon>Entelegynae</taxon>
        <taxon>Araneoidea</taxon>
        <taxon>Nephilidae</taxon>
        <taxon>Trichonephila</taxon>
    </lineage>
</organism>
<evidence type="ECO:0000313" key="2">
    <source>
        <dbReference type="Proteomes" id="UP000887116"/>
    </source>
</evidence>
<name>A0A8X6LTJ9_TRICU</name>
<keyword evidence="2" id="KW-1185">Reference proteome</keyword>
<dbReference type="Proteomes" id="UP000887116">
    <property type="component" value="Unassembled WGS sequence"/>
</dbReference>
<gene>
    <name evidence="1" type="ORF">TNCT_220611</name>
</gene>